<dbReference type="Proteomes" id="UP000186406">
    <property type="component" value="Unassembled WGS sequence"/>
</dbReference>
<evidence type="ECO:0000259" key="2">
    <source>
        <dbReference type="PROSITE" id="PS51707"/>
    </source>
</evidence>
<sequence length="162" mass="18568">MALEIERKFLVKDDAWRKEARNPVDIRQGYFVRTPMVVARIRIAGDKAFITIKGAVSDRVRHEFEYEVPRADAEQMLELFPSEPVIEKVRHEVVHHGALWTVDEFGGANAGLVLVEIELRHPDDHVEMPAWLGTEVTGDPRYQNSNLVTHPFREWQTDKAGG</sequence>
<dbReference type="SMART" id="SM01118">
    <property type="entry name" value="CYTH"/>
    <property type="match status" value="1"/>
</dbReference>
<feature type="active site" description="Proton acceptor" evidence="1">
    <location>
        <position position="30"/>
    </location>
</feature>
<dbReference type="AlphaFoldDB" id="A0A1M7ZRT3"/>
<protein>
    <submittedName>
        <fullName evidence="3">CYTH domain-containing protein</fullName>
    </submittedName>
</protein>
<accession>A0A1M7ZRT3</accession>
<dbReference type="CDD" id="cd07891">
    <property type="entry name" value="CYTH-like_CthTTM-like_1"/>
    <property type="match status" value="1"/>
</dbReference>
<name>A0A1M7ZRT3_9HYPH</name>
<dbReference type="EMBL" id="FRXO01000015">
    <property type="protein sequence ID" value="SHO67532.1"/>
    <property type="molecule type" value="Genomic_DNA"/>
</dbReference>
<dbReference type="Gene3D" id="2.40.320.10">
    <property type="entry name" value="Hypothetical Protein Pfu-838710-001"/>
    <property type="match status" value="1"/>
</dbReference>
<keyword evidence="4" id="KW-1185">Reference proteome</keyword>
<gene>
    <name evidence="3" type="ORF">SAMN02745172_04213</name>
</gene>
<reference evidence="3 4" key="1">
    <citation type="submission" date="2016-12" db="EMBL/GenBank/DDBJ databases">
        <authorList>
            <person name="Song W.-J."/>
            <person name="Kurnit D.M."/>
        </authorList>
    </citation>
    <scope>NUCLEOTIDE SEQUENCE [LARGE SCALE GENOMIC DNA]</scope>
    <source>
        <strain evidence="3 4">DSM 19599</strain>
    </source>
</reference>
<dbReference type="Pfam" id="PF01928">
    <property type="entry name" value="CYTH"/>
    <property type="match status" value="1"/>
</dbReference>
<evidence type="ECO:0000313" key="3">
    <source>
        <dbReference type="EMBL" id="SHO67532.1"/>
    </source>
</evidence>
<dbReference type="InterPro" id="IPR033469">
    <property type="entry name" value="CYTH-like_dom_sf"/>
</dbReference>
<dbReference type="PANTHER" id="PTHR40114:SF1">
    <property type="entry name" value="SLR0698 PROTEIN"/>
    <property type="match status" value="1"/>
</dbReference>
<dbReference type="OrthoDB" id="9805588at2"/>
<dbReference type="PIRSF" id="PIRSF016487">
    <property type="entry name" value="CYTH_UCP016487"/>
    <property type="match status" value="1"/>
</dbReference>
<feature type="domain" description="CYTH" evidence="2">
    <location>
        <begin position="2"/>
        <end position="149"/>
    </location>
</feature>
<dbReference type="RefSeq" id="WP_073632437.1">
    <property type="nucleotide sequence ID" value="NZ_FRXO01000015.1"/>
</dbReference>
<organism evidence="3 4">
    <name type="scientific">Pseudoxanthobacter soli DSM 19599</name>
    <dbReference type="NCBI Taxonomy" id="1123029"/>
    <lineage>
        <taxon>Bacteria</taxon>
        <taxon>Pseudomonadati</taxon>
        <taxon>Pseudomonadota</taxon>
        <taxon>Alphaproteobacteria</taxon>
        <taxon>Hyphomicrobiales</taxon>
        <taxon>Segnochrobactraceae</taxon>
        <taxon>Pseudoxanthobacter</taxon>
    </lineage>
</organism>
<dbReference type="InterPro" id="IPR012042">
    <property type="entry name" value="NeuTTM/CthTTM-like"/>
</dbReference>
<dbReference type="PROSITE" id="PS51707">
    <property type="entry name" value="CYTH"/>
    <property type="match status" value="1"/>
</dbReference>
<evidence type="ECO:0000256" key="1">
    <source>
        <dbReference type="PIRSR" id="PIRSR016487-1"/>
    </source>
</evidence>
<dbReference type="STRING" id="1123029.SAMN02745172_04213"/>
<evidence type="ECO:0000313" key="4">
    <source>
        <dbReference type="Proteomes" id="UP000186406"/>
    </source>
</evidence>
<proteinExistence type="predicted"/>
<dbReference type="PANTHER" id="PTHR40114">
    <property type="entry name" value="SLR0698 PROTEIN"/>
    <property type="match status" value="1"/>
</dbReference>
<dbReference type="SUPFAM" id="SSF55154">
    <property type="entry name" value="CYTH-like phosphatases"/>
    <property type="match status" value="1"/>
</dbReference>
<dbReference type="InterPro" id="IPR023577">
    <property type="entry name" value="CYTH_domain"/>
</dbReference>